<feature type="transmembrane region" description="Helical" evidence="7">
    <location>
        <begin position="294"/>
        <end position="314"/>
    </location>
</feature>
<evidence type="ECO:0000256" key="3">
    <source>
        <dbReference type="ARBA" id="ARBA00022692"/>
    </source>
</evidence>
<evidence type="ECO:0000256" key="7">
    <source>
        <dbReference type="SAM" id="Phobius"/>
    </source>
</evidence>
<dbReference type="PANTHER" id="PTHR22911:SF6">
    <property type="entry name" value="SOLUTE CARRIER FAMILY 35 MEMBER G1"/>
    <property type="match status" value="1"/>
</dbReference>
<dbReference type="Pfam" id="PF00892">
    <property type="entry name" value="EamA"/>
    <property type="match status" value="2"/>
</dbReference>
<feature type="transmembrane region" description="Helical" evidence="7">
    <location>
        <begin position="352"/>
        <end position="372"/>
    </location>
</feature>
<feature type="transmembrane region" description="Helical" evidence="7">
    <location>
        <begin position="326"/>
        <end position="345"/>
    </location>
</feature>
<proteinExistence type="inferred from homology"/>
<evidence type="ECO:0000256" key="2">
    <source>
        <dbReference type="ARBA" id="ARBA00009853"/>
    </source>
</evidence>
<dbReference type="GO" id="GO:0016020">
    <property type="term" value="C:membrane"/>
    <property type="evidence" value="ECO:0007669"/>
    <property type="project" value="UniProtKB-SubCell"/>
</dbReference>
<evidence type="ECO:0000256" key="6">
    <source>
        <dbReference type="SAM" id="MobiDB-lite"/>
    </source>
</evidence>
<sequence>MRSTPCRNRPTPRWPRRRGGWRPGCARMPARPCGWRAISSVCRRGPPRRTKKMAKVRTQRMAEPATRAPDRGRNRPGQLTYPPPLPKRGACARHRPRALQPLRASSGDRMTASVAETRRLLLGIGMATCAVALFGLGDALTKYLVERQPIERIAALRYSIGTLMMLAVLAPRMRGRLWRISRPWMVLVRSLTLAFATLVMGYTLRLMPVGETVAIMYLAPFAVMALAVVLLGEKVTKTGWLLAALGFAGVLLIVRPGAALNPAGVGLALCLAAATTGFHLITRVLTRTETPIALLFNANLVGAVLFTLAAIPTAGAPWPTLFDTGLMVFLGVSFIIGHFLFASAYREAPASLIAPVNYLHFVWAALMGWALFGHVPDGVTMIGMAMILVSGASIAVMAQYMSRPPR</sequence>
<dbReference type="Proteomes" id="UP000244940">
    <property type="component" value="Unassembled WGS sequence"/>
</dbReference>
<comment type="caution">
    <text evidence="9">The sequence shown here is derived from an EMBL/GenBank/DDBJ whole genome shotgun (WGS) entry which is preliminary data.</text>
</comment>
<protein>
    <recommendedName>
        <fullName evidence="8">EamA domain-containing protein</fullName>
    </recommendedName>
</protein>
<name>A0A2U2CBI4_9RHOB</name>
<evidence type="ECO:0000259" key="8">
    <source>
        <dbReference type="Pfam" id="PF00892"/>
    </source>
</evidence>
<keyword evidence="4 7" id="KW-1133">Transmembrane helix</keyword>
<dbReference type="OrthoDB" id="9812899at2"/>
<feature type="transmembrane region" description="Helical" evidence="7">
    <location>
        <begin position="378"/>
        <end position="398"/>
    </location>
</feature>
<feature type="compositionally biased region" description="Low complexity" evidence="6">
    <location>
        <begin position="1"/>
        <end position="11"/>
    </location>
</feature>
<feature type="transmembrane region" description="Helical" evidence="7">
    <location>
        <begin position="264"/>
        <end position="282"/>
    </location>
</feature>
<feature type="transmembrane region" description="Helical" evidence="7">
    <location>
        <begin position="239"/>
        <end position="258"/>
    </location>
</feature>
<evidence type="ECO:0000313" key="9">
    <source>
        <dbReference type="EMBL" id="PWE29222.1"/>
    </source>
</evidence>
<feature type="transmembrane region" description="Helical" evidence="7">
    <location>
        <begin position="183"/>
        <end position="202"/>
    </location>
</feature>
<feature type="region of interest" description="Disordered" evidence="6">
    <location>
        <begin position="1"/>
        <end position="22"/>
    </location>
</feature>
<keyword evidence="10" id="KW-1185">Reference proteome</keyword>
<feature type="domain" description="EamA" evidence="8">
    <location>
        <begin position="264"/>
        <end position="390"/>
    </location>
</feature>
<evidence type="ECO:0000256" key="5">
    <source>
        <dbReference type="ARBA" id="ARBA00023136"/>
    </source>
</evidence>
<feature type="transmembrane region" description="Helical" evidence="7">
    <location>
        <begin position="153"/>
        <end position="171"/>
    </location>
</feature>
<keyword evidence="5 7" id="KW-0472">Membrane</keyword>
<evidence type="ECO:0000256" key="1">
    <source>
        <dbReference type="ARBA" id="ARBA00004141"/>
    </source>
</evidence>
<gene>
    <name evidence="9" type="ORF">C4N9_10495</name>
</gene>
<feature type="region of interest" description="Disordered" evidence="6">
    <location>
        <begin position="57"/>
        <end position="93"/>
    </location>
</feature>
<dbReference type="AlphaFoldDB" id="A0A2U2CBI4"/>
<feature type="transmembrane region" description="Helical" evidence="7">
    <location>
        <begin position="214"/>
        <end position="232"/>
    </location>
</feature>
<reference evidence="9 10" key="1">
    <citation type="submission" date="2018-05" db="EMBL/GenBank/DDBJ databases">
        <title>Pararhodobacter marina sp. nov., isolated from deep-sea water of the Indian Ocean.</title>
        <authorList>
            <person name="Lai Q.Sr."/>
            <person name="Liu X."/>
            <person name="Shao Z."/>
        </authorList>
    </citation>
    <scope>NUCLEOTIDE SEQUENCE [LARGE SCALE GENOMIC DNA]</scope>
    <source>
        <strain evidence="9 10">CIC4N-9</strain>
    </source>
</reference>
<dbReference type="InterPro" id="IPR037185">
    <property type="entry name" value="EmrE-like"/>
</dbReference>
<organism evidence="9 10">
    <name type="scientific">Pararhodobacter marinus</name>
    <dbReference type="NCBI Taxonomy" id="2184063"/>
    <lineage>
        <taxon>Bacteria</taxon>
        <taxon>Pseudomonadati</taxon>
        <taxon>Pseudomonadota</taxon>
        <taxon>Alphaproteobacteria</taxon>
        <taxon>Rhodobacterales</taxon>
        <taxon>Paracoccaceae</taxon>
        <taxon>Pararhodobacter</taxon>
    </lineage>
</organism>
<dbReference type="EMBL" id="QEYD01000005">
    <property type="protein sequence ID" value="PWE29222.1"/>
    <property type="molecule type" value="Genomic_DNA"/>
</dbReference>
<dbReference type="PANTHER" id="PTHR22911">
    <property type="entry name" value="ACYL-MALONYL CONDENSING ENZYME-RELATED"/>
    <property type="match status" value="1"/>
</dbReference>
<evidence type="ECO:0000313" key="10">
    <source>
        <dbReference type="Proteomes" id="UP000244940"/>
    </source>
</evidence>
<feature type="transmembrane region" description="Helical" evidence="7">
    <location>
        <begin position="120"/>
        <end position="141"/>
    </location>
</feature>
<feature type="domain" description="EamA" evidence="8">
    <location>
        <begin position="122"/>
        <end position="254"/>
    </location>
</feature>
<dbReference type="SUPFAM" id="SSF103481">
    <property type="entry name" value="Multidrug resistance efflux transporter EmrE"/>
    <property type="match status" value="2"/>
</dbReference>
<dbReference type="InterPro" id="IPR000620">
    <property type="entry name" value="EamA_dom"/>
</dbReference>
<comment type="similarity">
    <text evidence="2">Belongs to the drug/metabolite transporter (DMT) superfamily. 10 TMS drug/metabolite exporter (DME) (TC 2.A.7.3) family.</text>
</comment>
<comment type="subcellular location">
    <subcellularLocation>
        <location evidence="1">Membrane</location>
        <topology evidence="1">Multi-pass membrane protein</topology>
    </subcellularLocation>
</comment>
<evidence type="ECO:0000256" key="4">
    <source>
        <dbReference type="ARBA" id="ARBA00022989"/>
    </source>
</evidence>
<keyword evidence="3 7" id="KW-0812">Transmembrane</keyword>
<accession>A0A2U2CBI4</accession>